<proteinExistence type="predicted"/>
<evidence type="ECO:0000313" key="2">
    <source>
        <dbReference type="EMBL" id="KAK4214695.1"/>
    </source>
</evidence>
<evidence type="ECO:0000313" key="3">
    <source>
        <dbReference type="Proteomes" id="UP001301769"/>
    </source>
</evidence>
<accession>A0AAN6YA05</accession>
<evidence type="ECO:0000259" key="1">
    <source>
        <dbReference type="Pfam" id="PF01593"/>
    </source>
</evidence>
<dbReference type="SUPFAM" id="SSF51905">
    <property type="entry name" value="FAD/NAD(P)-binding domain"/>
    <property type="match status" value="1"/>
</dbReference>
<dbReference type="SUPFAM" id="SSF54373">
    <property type="entry name" value="FAD-linked reductases, C-terminal domain"/>
    <property type="match status" value="1"/>
</dbReference>
<name>A0AAN6YA05_9PEZI</name>
<dbReference type="InterPro" id="IPR002937">
    <property type="entry name" value="Amino_oxidase"/>
</dbReference>
<dbReference type="Gene3D" id="3.50.50.60">
    <property type="entry name" value="FAD/NAD(P)-binding domain"/>
    <property type="match status" value="1"/>
</dbReference>
<dbReference type="AlphaFoldDB" id="A0AAN6YA05"/>
<reference evidence="2" key="1">
    <citation type="journal article" date="2023" name="Mol. Phylogenet. Evol.">
        <title>Genome-scale phylogeny and comparative genomics of the fungal order Sordariales.</title>
        <authorList>
            <person name="Hensen N."/>
            <person name="Bonometti L."/>
            <person name="Westerberg I."/>
            <person name="Brannstrom I.O."/>
            <person name="Guillou S."/>
            <person name="Cros-Aarteil S."/>
            <person name="Calhoun S."/>
            <person name="Haridas S."/>
            <person name="Kuo A."/>
            <person name="Mondo S."/>
            <person name="Pangilinan J."/>
            <person name="Riley R."/>
            <person name="LaButti K."/>
            <person name="Andreopoulos B."/>
            <person name="Lipzen A."/>
            <person name="Chen C."/>
            <person name="Yan M."/>
            <person name="Daum C."/>
            <person name="Ng V."/>
            <person name="Clum A."/>
            <person name="Steindorff A."/>
            <person name="Ohm R.A."/>
            <person name="Martin F."/>
            <person name="Silar P."/>
            <person name="Natvig D.O."/>
            <person name="Lalanne C."/>
            <person name="Gautier V."/>
            <person name="Ament-Velasquez S.L."/>
            <person name="Kruys A."/>
            <person name="Hutchinson M.I."/>
            <person name="Powell A.J."/>
            <person name="Barry K."/>
            <person name="Miller A.N."/>
            <person name="Grigoriev I.V."/>
            <person name="Debuchy R."/>
            <person name="Gladieux P."/>
            <person name="Hiltunen Thoren M."/>
            <person name="Johannesson H."/>
        </authorList>
    </citation>
    <scope>NUCLEOTIDE SEQUENCE</scope>
    <source>
        <strain evidence="2">PSN293</strain>
    </source>
</reference>
<protein>
    <submittedName>
        <fullName evidence="2">Protein flowering locus D</fullName>
    </submittedName>
</protein>
<dbReference type="Pfam" id="PF01593">
    <property type="entry name" value="Amino_oxidase"/>
    <property type="match status" value="1"/>
</dbReference>
<dbReference type="GO" id="GO:0003682">
    <property type="term" value="F:chromatin binding"/>
    <property type="evidence" value="ECO:0007669"/>
    <property type="project" value="TreeGrafter"/>
</dbReference>
<dbReference type="InterPro" id="IPR036188">
    <property type="entry name" value="FAD/NAD-bd_sf"/>
</dbReference>
<dbReference type="GO" id="GO:0050660">
    <property type="term" value="F:flavin adenine dinucleotide binding"/>
    <property type="evidence" value="ECO:0007669"/>
    <property type="project" value="TreeGrafter"/>
</dbReference>
<organism evidence="2 3">
    <name type="scientific">Rhypophila decipiens</name>
    <dbReference type="NCBI Taxonomy" id="261697"/>
    <lineage>
        <taxon>Eukaryota</taxon>
        <taxon>Fungi</taxon>
        <taxon>Dikarya</taxon>
        <taxon>Ascomycota</taxon>
        <taxon>Pezizomycotina</taxon>
        <taxon>Sordariomycetes</taxon>
        <taxon>Sordariomycetidae</taxon>
        <taxon>Sordariales</taxon>
        <taxon>Naviculisporaceae</taxon>
        <taxon>Rhypophila</taxon>
    </lineage>
</organism>
<dbReference type="PRINTS" id="PR00419">
    <property type="entry name" value="ADXRDTASE"/>
</dbReference>
<dbReference type="PANTHER" id="PTHR10742:SF414">
    <property type="entry name" value="CONTAINING AMINE OXIDASE, PUTATIVE (AFU_ORTHOLOGUE AFUA_3G12150)-RELATED"/>
    <property type="match status" value="1"/>
</dbReference>
<dbReference type="InterPro" id="IPR050281">
    <property type="entry name" value="Flavin_monoamine_oxidase"/>
</dbReference>
<dbReference type="EMBL" id="MU858090">
    <property type="protein sequence ID" value="KAK4214695.1"/>
    <property type="molecule type" value="Genomic_DNA"/>
</dbReference>
<feature type="domain" description="Amine oxidase" evidence="1">
    <location>
        <begin position="17"/>
        <end position="496"/>
    </location>
</feature>
<sequence length="501" mass="56153">MDGSTPKKHVCIVGAGISGLRCADVLLSHGFEVTILEARDRIGGRICQSDQLGYTVDIGPNWIHAWTDDSKEPHPIYTLAMATNTPLHHWNNKQLIFDSNGNSLSAELTERLSTLVWQIIEMAFQQSEEAHLNGSSHTIPAEDSLYDFIRRKAEELVTNEKERGLLLQMSEMFGAYVGVPVWRQSLRFAWMEECCGGEEMFVSSNYSAILARAAKPALDSPNCHIQLNTLVTSVVTHKQRLPNQQVKISTATGSTLEFDEVIMTTPLGWLKKHHKSVFSPALPDRLTSAISSLSLSNLEKVFITFPIAFWSQQTTNSVPQNNPPGESASPCYMNWLTPSYPDSLPTNPNSWPQEIWDLSSFSPPNNYSTILFYLYGDCSKHIVKLIHNKSSAEKLALLKEFFKPYYSRLPGYDEERTECQPKAILATEWCMDELSGYGSYCNFQVGIEEADKDVLAFREGVPEKRLWFCGEHAAPFEECGTVAGAYLSGEAVARKVVDVYR</sequence>
<reference evidence="2" key="2">
    <citation type="submission" date="2023-05" db="EMBL/GenBank/DDBJ databases">
        <authorList>
            <consortium name="Lawrence Berkeley National Laboratory"/>
            <person name="Steindorff A."/>
            <person name="Hensen N."/>
            <person name="Bonometti L."/>
            <person name="Westerberg I."/>
            <person name="Brannstrom I.O."/>
            <person name="Guillou S."/>
            <person name="Cros-Aarteil S."/>
            <person name="Calhoun S."/>
            <person name="Haridas S."/>
            <person name="Kuo A."/>
            <person name="Mondo S."/>
            <person name="Pangilinan J."/>
            <person name="Riley R."/>
            <person name="Labutti K."/>
            <person name="Andreopoulos B."/>
            <person name="Lipzen A."/>
            <person name="Chen C."/>
            <person name="Yanf M."/>
            <person name="Daum C."/>
            <person name="Ng V."/>
            <person name="Clum A."/>
            <person name="Ohm R."/>
            <person name="Martin F."/>
            <person name="Silar P."/>
            <person name="Natvig D."/>
            <person name="Lalanne C."/>
            <person name="Gautier V."/>
            <person name="Ament-Velasquez S.L."/>
            <person name="Kruys A."/>
            <person name="Hutchinson M.I."/>
            <person name="Powell A.J."/>
            <person name="Barry K."/>
            <person name="Miller A.N."/>
            <person name="Grigoriev I.V."/>
            <person name="Debuchy R."/>
            <person name="Gladieux P."/>
            <person name="Thoren M.H."/>
            <person name="Johannesson H."/>
        </authorList>
    </citation>
    <scope>NUCLEOTIDE SEQUENCE</scope>
    <source>
        <strain evidence="2">PSN293</strain>
    </source>
</reference>
<dbReference type="Proteomes" id="UP001301769">
    <property type="component" value="Unassembled WGS sequence"/>
</dbReference>
<keyword evidence="3" id="KW-1185">Reference proteome</keyword>
<dbReference type="GO" id="GO:0006338">
    <property type="term" value="P:chromatin remodeling"/>
    <property type="evidence" value="ECO:0007669"/>
    <property type="project" value="TreeGrafter"/>
</dbReference>
<comment type="caution">
    <text evidence="2">The sequence shown here is derived from an EMBL/GenBank/DDBJ whole genome shotgun (WGS) entry which is preliminary data.</text>
</comment>
<gene>
    <name evidence="2" type="ORF">QBC37DRAFT_420822</name>
</gene>
<dbReference type="Gene3D" id="3.90.660.10">
    <property type="match status" value="1"/>
</dbReference>
<dbReference type="GO" id="GO:0016491">
    <property type="term" value="F:oxidoreductase activity"/>
    <property type="evidence" value="ECO:0007669"/>
    <property type="project" value="InterPro"/>
</dbReference>
<dbReference type="PANTHER" id="PTHR10742">
    <property type="entry name" value="FLAVIN MONOAMINE OXIDASE"/>
    <property type="match status" value="1"/>
</dbReference>